<dbReference type="EC" id="1.8.4.11" evidence="2"/>
<proteinExistence type="inferred from homology"/>
<accession>A0A101FSQ9</accession>
<feature type="active site" evidence="2">
    <location>
        <position position="23"/>
    </location>
</feature>
<dbReference type="NCBIfam" id="TIGR00401">
    <property type="entry name" value="msrA"/>
    <property type="match status" value="1"/>
</dbReference>
<gene>
    <name evidence="2" type="primary">msrA</name>
    <name evidence="4" type="ORF">XD72_1856</name>
    <name evidence="5" type="ORF">XE07_1790</name>
</gene>
<comment type="function">
    <text evidence="2">Has an important function as a repair enzyme for proteins that have been inactivated by oxidation. Catalyzes the reversible oxidation-reduction of methionine sulfoxide in proteins to methionine.</text>
</comment>
<dbReference type="Pfam" id="PF01625">
    <property type="entry name" value="PMSR"/>
    <property type="match status" value="1"/>
</dbReference>
<feature type="domain" description="Peptide methionine sulphoxide reductase MsrA" evidence="3">
    <location>
        <begin position="16"/>
        <end position="167"/>
    </location>
</feature>
<evidence type="ECO:0000256" key="2">
    <source>
        <dbReference type="HAMAP-Rule" id="MF_01401"/>
    </source>
</evidence>
<dbReference type="SUPFAM" id="SSF55068">
    <property type="entry name" value="Peptide methionine sulfoxide reductase"/>
    <property type="match status" value="1"/>
</dbReference>
<evidence type="ECO:0000313" key="4">
    <source>
        <dbReference type="EMBL" id="KUK43786.1"/>
    </source>
</evidence>
<sequence length="170" mass="19111">MSKAEGDRKLGRKTEKATFAAGCFWGVEAAFREVEGVVSTSVGYTGGTTEDPTYEEVCSDRTGHAEAVEVIYDPEVVSYEELIDVFWSIHDPTTKNGQGPDVGSQYRSAIFYHNPEQRAAALARVGKLQRSGLYDGEIVTEIVPASEFYRAEEYHQRYFEKHGRRGCRIW</sequence>
<comment type="similarity">
    <text evidence="2">Belongs to the MsrA Met sulfoxide reductase family.</text>
</comment>
<reference evidence="5" key="1">
    <citation type="journal article" date="2015" name="MBio">
        <title>Genome-resolved metagenomic analysis reveals roles for candidate phyla and other microbial community members in biogeochemical transformations in oil reservoirs.</title>
        <authorList>
            <person name="Hu P."/>
            <person name="Tom L."/>
            <person name="Singh A."/>
            <person name="Thomas B.C."/>
            <person name="Baker B.J."/>
            <person name="Piceno Y.M."/>
            <person name="Andersen G.L."/>
            <person name="Banfield J.F."/>
        </authorList>
    </citation>
    <scope>NUCLEOTIDE SEQUENCE [LARGE SCALE GENOMIC DNA]</scope>
    <source>
        <strain evidence="5">56_747</strain>
    </source>
</reference>
<name>A0A101FSQ9_9EURY</name>
<evidence type="ECO:0000259" key="3">
    <source>
        <dbReference type="Pfam" id="PF01625"/>
    </source>
</evidence>
<reference evidence="6 7" key="2">
    <citation type="journal article" date="2015" name="MBio">
        <title>Genome-Resolved Metagenomic Analysis Reveals Roles for Candidate Phyla and Other Microbial Community Members in Biogeochemical Transformations in Oil Reservoirs.</title>
        <authorList>
            <person name="Hu P."/>
            <person name="Tom L."/>
            <person name="Singh A."/>
            <person name="Thomas B.C."/>
            <person name="Baker B.J."/>
            <person name="Piceno Y.M."/>
            <person name="Andersen G.L."/>
            <person name="Banfield J.F."/>
        </authorList>
    </citation>
    <scope>NUCLEOTIDE SEQUENCE [LARGE SCALE GENOMIC DNA]</scope>
    <source>
        <strain evidence="4">57_489</strain>
    </source>
</reference>
<comment type="catalytic activity">
    <reaction evidence="2">
        <text>[thioredoxin]-disulfide + L-methionine + H2O = L-methionine (S)-S-oxide + [thioredoxin]-dithiol</text>
        <dbReference type="Rhea" id="RHEA:19993"/>
        <dbReference type="Rhea" id="RHEA-COMP:10698"/>
        <dbReference type="Rhea" id="RHEA-COMP:10700"/>
        <dbReference type="ChEBI" id="CHEBI:15377"/>
        <dbReference type="ChEBI" id="CHEBI:29950"/>
        <dbReference type="ChEBI" id="CHEBI:50058"/>
        <dbReference type="ChEBI" id="CHEBI:57844"/>
        <dbReference type="ChEBI" id="CHEBI:58772"/>
        <dbReference type="EC" id="1.8.4.11"/>
    </reaction>
</comment>
<dbReference type="EMBL" id="LGFT01000048">
    <property type="protein sequence ID" value="KUK43786.1"/>
    <property type="molecule type" value="Genomic_DNA"/>
</dbReference>
<dbReference type="EMBL" id="LGHB01000034">
    <property type="protein sequence ID" value="KUK95480.1"/>
    <property type="molecule type" value="Genomic_DNA"/>
</dbReference>
<evidence type="ECO:0000313" key="7">
    <source>
        <dbReference type="Proteomes" id="UP000057043"/>
    </source>
</evidence>
<keyword evidence="1 2" id="KW-0560">Oxidoreductase</keyword>
<protein>
    <recommendedName>
        <fullName evidence="2">Peptide methionine sulfoxide reductase MsrA</fullName>
        <shortName evidence="2">Protein-methionine-S-oxide reductase</shortName>
        <ecNumber evidence="2">1.8.4.11</ecNumber>
    </recommendedName>
    <alternativeName>
        <fullName evidence="2">Peptide-methionine (S)-S-oxide reductase</fullName>
        <shortName evidence="2">Peptide Met(O) reductase</shortName>
    </alternativeName>
</protein>
<dbReference type="Proteomes" id="UP000053961">
    <property type="component" value="Unassembled WGS sequence"/>
</dbReference>
<dbReference type="GO" id="GO:0008113">
    <property type="term" value="F:peptide-methionine (S)-S-oxide reductase activity"/>
    <property type="evidence" value="ECO:0007669"/>
    <property type="project" value="UniProtKB-UniRule"/>
</dbReference>
<dbReference type="Proteomes" id="UP000057043">
    <property type="component" value="Unassembled WGS sequence"/>
</dbReference>
<dbReference type="InterPro" id="IPR036509">
    <property type="entry name" value="Met_Sox_Rdtase_MsrA_sf"/>
</dbReference>
<evidence type="ECO:0000313" key="5">
    <source>
        <dbReference type="EMBL" id="KUK95480.1"/>
    </source>
</evidence>
<dbReference type="HAMAP" id="MF_01401">
    <property type="entry name" value="MsrA"/>
    <property type="match status" value="1"/>
</dbReference>
<organism evidence="4 7">
    <name type="scientific">Methanothrix harundinacea</name>
    <dbReference type="NCBI Taxonomy" id="301375"/>
    <lineage>
        <taxon>Archaea</taxon>
        <taxon>Methanobacteriati</taxon>
        <taxon>Methanobacteriota</taxon>
        <taxon>Stenosarchaea group</taxon>
        <taxon>Methanomicrobia</taxon>
        <taxon>Methanotrichales</taxon>
        <taxon>Methanotrichaceae</taxon>
        <taxon>Methanothrix</taxon>
    </lineage>
</organism>
<evidence type="ECO:0000256" key="1">
    <source>
        <dbReference type="ARBA" id="ARBA00023002"/>
    </source>
</evidence>
<dbReference type="AlphaFoldDB" id="A0A101FSQ9"/>
<comment type="caution">
    <text evidence="4">The sequence shown here is derived from an EMBL/GenBank/DDBJ whole genome shotgun (WGS) entry which is preliminary data.</text>
</comment>
<dbReference type="PANTHER" id="PTHR43774:SF1">
    <property type="entry name" value="PEPTIDE METHIONINE SULFOXIDE REDUCTASE MSRA 2"/>
    <property type="match status" value="1"/>
</dbReference>
<dbReference type="PATRIC" id="fig|301375.6.peg.1221"/>
<comment type="catalytic activity">
    <reaction evidence="2">
        <text>L-methionyl-[protein] + [thioredoxin]-disulfide + H2O = L-methionyl-(S)-S-oxide-[protein] + [thioredoxin]-dithiol</text>
        <dbReference type="Rhea" id="RHEA:14217"/>
        <dbReference type="Rhea" id="RHEA-COMP:10698"/>
        <dbReference type="Rhea" id="RHEA-COMP:10700"/>
        <dbReference type="Rhea" id="RHEA-COMP:12313"/>
        <dbReference type="Rhea" id="RHEA-COMP:12315"/>
        <dbReference type="ChEBI" id="CHEBI:15377"/>
        <dbReference type="ChEBI" id="CHEBI:16044"/>
        <dbReference type="ChEBI" id="CHEBI:29950"/>
        <dbReference type="ChEBI" id="CHEBI:44120"/>
        <dbReference type="ChEBI" id="CHEBI:50058"/>
        <dbReference type="EC" id="1.8.4.11"/>
    </reaction>
</comment>
<dbReference type="PANTHER" id="PTHR43774">
    <property type="entry name" value="PEPTIDE METHIONINE SULFOXIDE REDUCTASE"/>
    <property type="match status" value="1"/>
</dbReference>
<evidence type="ECO:0000313" key="6">
    <source>
        <dbReference type="Proteomes" id="UP000053961"/>
    </source>
</evidence>
<dbReference type="InterPro" id="IPR002569">
    <property type="entry name" value="Met_Sox_Rdtase_MsrA_dom"/>
</dbReference>
<dbReference type="Gene3D" id="3.30.1060.10">
    <property type="entry name" value="Peptide methionine sulphoxide reductase MsrA"/>
    <property type="match status" value="1"/>
</dbReference>